<accession>A0A8E2J7F4</accession>
<name>A0A8E2J7F4_9APHY</name>
<evidence type="ECO:0000313" key="2">
    <source>
        <dbReference type="Proteomes" id="UP000250043"/>
    </source>
</evidence>
<dbReference type="SUPFAM" id="SSF52047">
    <property type="entry name" value="RNI-like"/>
    <property type="match status" value="1"/>
</dbReference>
<protein>
    <recommendedName>
        <fullName evidence="3">F-box domain-containing protein</fullName>
    </recommendedName>
</protein>
<dbReference type="EMBL" id="KV722330">
    <property type="protein sequence ID" value="OCH96561.1"/>
    <property type="molecule type" value="Genomic_DNA"/>
</dbReference>
<evidence type="ECO:0008006" key="3">
    <source>
        <dbReference type="Google" id="ProtNLM"/>
    </source>
</evidence>
<dbReference type="AlphaFoldDB" id="A0A8E2J7F4"/>
<reference evidence="1 2" key="1">
    <citation type="submission" date="2016-07" db="EMBL/GenBank/DDBJ databases">
        <title>Draft genome of the white-rot fungus Obba rivulosa 3A-2.</title>
        <authorList>
            <consortium name="DOE Joint Genome Institute"/>
            <person name="Miettinen O."/>
            <person name="Riley R."/>
            <person name="Acob R."/>
            <person name="Barry K."/>
            <person name="Cullen D."/>
            <person name="De Vries R."/>
            <person name="Hainaut M."/>
            <person name="Hatakka A."/>
            <person name="Henrissat B."/>
            <person name="Hilden K."/>
            <person name="Kuo R."/>
            <person name="Labutti K."/>
            <person name="Lipzen A."/>
            <person name="Makela M.R."/>
            <person name="Sandor L."/>
            <person name="Spatafora J.W."/>
            <person name="Grigoriev I.V."/>
            <person name="Hibbett D.S."/>
        </authorList>
    </citation>
    <scope>NUCLEOTIDE SEQUENCE [LARGE SCALE GENOMIC DNA]</scope>
    <source>
        <strain evidence="1 2">3A-2</strain>
    </source>
</reference>
<gene>
    <name evidence="1" type="ORF">OBBRIDRAFT_787118</name>
</gene>
<organism evidence="1 2">
    <name type="scientific">Obba rivulosa</name>
    <dbReference type="NCBI Taxonomy" id="1052685"/>
    <lineage>
        <taxon>Eukaryota</taxon>
        <taxon>Fungi</taxon>
        <taxon>Dikarya</taxon>
        <taxon>Basidiomycota</taxon>
        <taxon>Agaricomycotina</taxon>
        <taxon>Agaricomycetes</taxon>
        <taxon>Polyporales</taxon>
        <taxon>Gelatoporiaceae</taxon>
        <taxon>Obba</taxon>
    </lineage>
</organism>
<evidence type="ECO:0000313" key="1">
    <source>
        <dbReference type="EMBL" id="OCH96561.1"/>
    </source>
</evidence>
<keyword evidence="2" id="KW-1185">Reference proteome</keyword>
<dbReference type="Proteomes" id="UP000250043">
    <property type="component" value="Unassembled WGS sequence"/>
</dbReference>
<dbReference type="OrthoDB" id="3251638at2759"/>
<proteinExistence type="predicted"/>
<sequence length="375" mass="41016">MNGTSRPPRLVDDLIPVILDSNGHWWPRDLQRLALVSYAWIGPVRRRLYSSPNLRSYRACTLFARTLASNPDLAGLIRALELHPAVERLSGYVGISEKEMASIRSILSLEGLRKVTLGGDLAVQADRFLQTLASSASLVELNIDGSGPTGNGTAQLNSHRVASLEWDEVMAFKFPRLRHLRLSDVQLTIVPSFMPCPTRLTSLTLHNVDIVDGVLSDMCHEAWDCLRVLTVTTKSPEAMDEHVRTLLEVCKNLDTLHFDACHEAPGVEALTDVQPPAGISLRELRISGFDITPQFLASIGRVCEGLRDLSVAGRLVRVTPEDWAAFLASGALPGLQRLATPAGTCRPPFSHWSQGMGQQVEAACAARNIALVSSY</sequence>
<dbReference type="InterPro" id="IPR032675">
    <property type="entry name" value="LRR_dom_sf"/>
</dbReference>
<dbReference type="Gene3D" id="3.80.10.10">
    <property type="entry name" value="Ribonuclease Inhibitor"/>
    <property type="match status" value="1"/>
</dbReference>